<protein>
    <submittedName>
        <fullName evidence="2">Uncharacterized protein</fullName>
    </submittedName>
</protein>
<comment type="caution">
    <text evidence="2">The sequence shown here is derived from an EMBL/GenBank/DDBJ whole genome shotgun (WGS) entry which is preliminary data.</text>
</comment>
<feature type="signal peptide" evidence="1">
    <location>
        <begin position="1"/>
        <end position="22"/>
    </location>
</feature>
<proteinExistence type="predicted"/>
<sequence>MPTKRSILITLAMLLLPSSHEAVGQEFSLLGGAVKNADVHDSSYSWQLEYKESLGANFAAGFSYLNEGHVPNHHRDGHAIQLWGKTDILVHRLSLATGVGPYYYFDTTNNSGNSYSNEHGLGIIASVAATWYVKDWLFQLRTNWAGVGGSFDTVSTLAGIGYRLDTSPASPAIRSSTPNTDNEITAYLGQSIVNSFNSESNLASGVEYRRSLVQYIDWSVGWLYEGNNHLVRRNGITSELWGVRNFWGDRFSLSAGGGIYFTVDHYAGKISHKPLSGIITMSGSYRLHGPWGVRASWNRILTHYDRDADVLLGGISYCF</sequence>
<gene>
    <name evidence="2" type="ORF">KI809_19890</name>
</gene>
<accession>A0AAW4LF85</accession>
<keyword evidence="3" id="KW-1185">Reference proteome</keyword>
<name>A0AAW4LF85_9BACT</name>
<dbReference type="EMBL" id="JAHCVJ010000014">
    <property type="protein sequence ID" value="MBT0666577.1"/>
    <property type="molecule type" value="Genomic_DNA"/>
</dbReference>
<organism evidence="2 3">
    <name type="scientific">Geoanaerobacter pelophilus</name>
    <dbReference type="NCBI Taxonomy" id="60036"/>
    <lineage>
        <taxon>Bacteria</taxon>
        <taxon>Pseudomonadati</taxon>
        <taxon>Thermodesulfobacteriota</taxon>
        <taxon>Desulfuromonadia</taxon>
        <taxon>Geobacterales</taxon>
        <taxon>Geobacteraceae</taxon>
        <taxon>Geoanaerobacter</taxon>
    </lineage>
</organism>
<feature type="chain" id="PRO_5043453359" evidence="1">
    <location>
        <begin position="23"/>
        <end position="319"/>
    </location>
</feature>
<dbReference type="RefSeq" id="WP_214173348.1">
    <property type="nucleotide sequence ID" value="NZ_JAHCVJ010000014.1"/>
</dbReference>
<reference evidence="2 3" key="1">
    <citation type="submission" date="2021-05" db="EMBL/GenBank/DDBJ databases">
        <title>The draft genome of Geobacter pelophilus DSM 12255.</title>
        <authorList>
            <person name="Xu Z."/>
            <person name="Masuda Y."/>
            <person name="Itoh H."/>
            <person name="Senoo K."/>
        </authorList>
    </citation>
    <scope>NUCLEOTIDE SEQUENCE [LARGE SCALE GENOMIC DNA]</scope>
    <source>
        <strain evidence="2 3">DSM 12255</strain>
    </source>
</reference>
<evidence type="ECO:0000313" key="2">
    <source>
        <dbReference type="EMBL" id="MBT0666577.1"/>
    </source>
</evidence>
<evidence type="ECO:0000313" key="3">
    <source>
        <dbReference type="Proteomes" id="UP000811899"/>
    </source>
</evidence>
<dbReference type="Proteomes" id="UP000811899">
    <property type="component" value="Unassembled WGS sequence"/>
</dbReference>
<dbReference type="AlphaFoldDB" id="A0AAW4LF85"/>
<keyword evidence="1" id="KW-0732">Signal</keyword>
<evidence type="ECO:0000256" key="1">
    <source>
        <dbReference type="SAM" id="SignalP"/>
    </source>
</evidence>